<feature type="region of interest" description="Disordered" evidence="1">
    <location>
        <begin position="99"/>
        <end position="440"/>
    </location>
</feature>
<feature type="region of interest" description="Disordered" evidence="1">
    <location>
        <begin position="1"/>
        <end position="25"/>
    </location>
</feature>
<dbReference type="Pfam" id="PF03607">
    <property type="entry name" value="DCX"/>
    <property type="match status" value="1"/>
</dbReference>
<protein>
    <recommendedName>
        <fullName evidence="2">Doublecortin domain-containing protein</fullName>
    </recommendedName>
</protein>
<gene>
    <name evidence="3" type="ORF">WR25_05025</name>
</gene>
<dbReference type="GO" id="GO:0005874">
    <property type="term" value="C:microtubule"/>
    <property type="evidence" value="ECO:0007669"/>
    <property type="project" value="TreeGrafter"/>
</dbReference>
<feature type="compositionally biased region" description="Basic and acidic residues" evidence="1">
    <location>
        <begin position="384"/>
        <end position="414"/>
    </location>
</feature>
<comment type="caution">
    <text evidence="3">The sequence shown here is derived from an EMBL/GenBank/DDBJ whole genome shotgun (WGS) entry which is preliminary data.</text>
</comment>
<feature type="domain" description="Doublecortin" evidence="2">
    <location>
        <begin position="29"/>
        <end position="108"/>
    </location>
</feature>
<accession>A0A2A2J556</accession>
<feature type="compositionally biased region" description="Basic residues" evidence="1">
    <location>
        <begin position="145"/>
        <end position="158"/>
    </location>
</feature>
<dbReference type="PANTHER" id="PTHR23004:SF11">
    <property type="entry name" value="PROTEIN RPI-1"/>
    <property type="match status" value="1"/>
</dbReference>
<dbReference type="CDD" id="cd01617">
    <property type="entry name" value="DCX"/>
    <property type="match status" value="1"/>
</dbReference>
<dbReference type="GO" id="GO:0005815">
    <property type="term" value="C:microtubule organizing center"/>
    <property type="evidence" value="ECO:0007669"/>
    <property type="project" value="TreeGrafter"/>
</dbReference>
<dbReference type="EMBL" id="LIAE01010679">
    <property type="protein sequence ID" value="PAV56765.1"/>
    <property type="molecule type" value="Genomic_DNA"/>
</dbReference>
<dbReference type="SMART" id="SM00537">
    <property type="entry name" value="DCX"/>
    <property type="match status" value="1"/>
</dbReference>
<dbReference type="InterPro" id="IPR003533">
    <property type="entry name" value="Doublecortin_dom"/>
</dbReference>
<dbReference type="AlphaFoldDB" id="A0A2A2J556"/>
<keyword evidence="4" id="KW-1185">Reference proteome</keyword>
<dbReference type="OrthoDB" id="1738954at2759"/>
<evidence type="ECO:0000259" key="2">
    <source>
        <dbReference type="PROSITE" id="PS50309"/>
    </source>
</evidence>
<sequence>MPSTHSSRESRSRSRKPPRDEYHGQISAKKINVFKNGDPYHKGIKVVITSRMHDFDVLLNTISEKIDLSHGAKRIFTTAGKQVKAIKDLEDGKDYVASSGHFSPLKYGSNPIARKPRSPSRKKREKKSTDERPDTVRTTQSTQPRPKKKKKVPKKRAHSTSPRLEKFTPSDTVVSDTIKKVKHTGKKLRETANNAAHDGNEVVKKKVKKVKKSTKSAAEKAAKIPSAVAAGAAGAVSGAIVGASEKMTGREKAKERKHTPSPTRTHSITPRSAHHSPVKPKSRDSYHSPEPKPRSRRNSANKEENLPSDEENKGDERPESRMSKRESKENSRPSSRGSEHESEHSEHFGSGSEASEEEEEKEERVMEEKHSRRGSHVSNHSTHNHKEEAHEKIHERPSSRRQSRVVEQRRESLKKNGKAGGTNWGDLSSFTKNIESLLRK</sequence>
<dbReference type="InterPro" id="IPR036572">
    <property type="entry name" value="Doublecortin_dom_sf"/>
</dbReference>
<dbReference type="STRING" id="2018661.A0A2A2J556"/>
<feature type="compositionally biased region" description="Basic and acidic residues" evidence="1">
    <location>
        <begin position="300"/>
        <end position="347"/>
    </location>
</feature>
<dbReference type="GO" id="GO:0035556">
    <property type="term" value="P:intracellular signal transduction"/>
    <property type="evidence" value="ECO:0007669"/>
    <property type="project" value="InterPro"/>
</dbReference>
<feature type="compositionally biased region" description="Basic and acidic residues" evidence="1">
    <location>
        <begin position="281"/>
        <end position="293"/>
    </location>
</feature>
<feature type="compositionally biased region" description="Low complexity" evidence="1">
    <location>
        <begin position="223"/>
        <end position="245"/>
    </location>
</feature>
<evidence type="ECO:0000313" key="4">
    <source>
        <dbReference type="Proteomes" id="UP000218231"/>
    </source>
</evidence>
<dbReference type="PROSITE" id="PS50309">
    <property type="entry name" value="DC"/>
    <property type="match status" value="1"/>
</dbReference>
<dbReference type="PANTHER" id="PTHR23004">
    <property type="entry name" value="DOUBLECORTIN DOMAIN CONTAINING 2"/>
    <property type="match status" value="1"/>
</dbReference>
<dbReference type="Proteomes" id="UP000218231">
    <property type="component" value="Unassembled WGS sequence"/>
</dbReference>
<evidence type="ECO:0000313" key="3">
    <source>
        <dbReference type="EMBL" id="PAV56765.1"/>
    </source>
</evidence>
<proteinExistence type="predicted"/>
<feature type="compositionally biased region" description="Basic and acidic residues" evidence="1">
    <location>
        <begin position="1"/>
        <end position="23"/>
    </location>
</feature>
<feature type="compositionally biased region" description="Polar residues" evidence="1">
    <location>
        <begin position="260"/>
        <end position="270"/>
    </location>
</feature>
<dbReference type="SUPFAM" id="SSF89837">
    <property type="entry name" value="Doublecortin (DC)"/>
    <property type="match status" value="1"/>
</dbReference>
<evidence type="ECO:0000256" key="1">
    <source>
        <dbReference type="SAM" id="MobiDB-lite"/>
    </source>
</evidence>
<organism evidence="3 4">
    <name type="scientific">Diploscapter pachys</name>
    <dbReference type="NCBI Taxonomy" id="2018661"/>
    <lineage>
        <taxon>Eukaryota</taxon>
        <taxon>Metazoa</taxon>
        <taxon>Ecdysozoa</taxon>
        <taxon>Nematoda</taxon>
        <taxon>Chromadorea</taxon>
        <taxon>Rhabditida</taxon>
        <taxon>Rhabditina</taxon>
        <taxon>Rhabditomorpha</taxon>
        <taxon>Rhabditoidea</taxon>
        <taxon>Rhabditidae</taxon>
        <taxon>Diploscapter</taxon>
    </lineage>
</organism>
<feature type="compositionally biased region" description="Polar residues" evidence="1">
    <location>
        <begin position="425"/>
        <end position="434"/>
    </location>
</feature>
<name>A0A2A2J556_9BILA</name>
<reference evidence="3 4" key="1">
    <citation type="journal article" date="2017" name="Curr. Biol.">
        <title>Genome architecture and evolution of a unichromosomal asexual nematode.</title>
        <authorList>
            <person name="Fradin H."/>
            <person name="Zegar C."/>
            <person name="Gutwein M."/>
            <person name="Lucas J."/>
            <person name="Kovtun M."/>
            <person name="Corcoran D."/>
            <person name="Baugh L.R."/>
            <person name="Kiontke K."/>
            <person name="Gunsalus K."/>
            <person name="Fitch D.H."/>
            <person name="Piano F."/>
        </authorList>
    </citation>
    <scope>NUCLEOTIDE SEQUENCE [LARGE SCALE GENOMIC DNA]</scope>
    <source>
        <strain evidence="3">PF1309</strain>
    </source>
</reference>
<feature type="compositionally biased region" description="Basic residues" evidence="1">
    <location>
        <begin position="205"/>
        <end position="214"/>
    </location>
</feature>
<dbReference type="Gene3D" id="3.10.20.230">
    <property type="entry name" value="Doublecortin domain"/>
    <property type="match status" value="1"/>
</dbReference>
<feature type="compositionally biased region" description="Basic residues" evidence="1">
    <location>
        <begin position="114"/>
        <end position="126"/>
    </location>
</feature>